<accession>A0A8R7QKY7</accession>
<keyword evidence="3" id="KW-1185">Reference proteome</keyword>
<dbReference type="EnsemblPlants" id="TuG1812G0500004967.01.T02">
    <property type="protein sequence ID" value="TuG1812G0500004967.01.T02.cds342754"/>
    <property type="gene ID" value="TuG1812G0500004967.01"/>
</dbReference>
<proteinExistence type="predicted"/>
<gene>
    <name evidence="2" type="primary">LOC125511196</name>
</gene>
<reference evidence="3" key="1">
    <citation type="journal article" date="2013" name="Nature">
        <title>Draft genome of the wheat A-genome progenitor Triticum urartu.</title>
        <authorList>
            <person name="Ling H.Q."/>
            <person name="Zhao S."/>
            <person name="Liu D."/>
            <person name="Wang J."/>
            <person name="Sun H."/>
            <person name="Zhang C."/>
            <person name="Fan H."/>
            <person name="Li D."/>
            <person name="Dong L."/>
            <person name="Tao Y."/>
            <person name="Gao C."/>
            <person name="Wu H."/>
            <person name="Li Y."/>
            <person name="Cui Y."/>
            <person name="Guo X."/>
            <person name="Zheng S."/>
            <person name="Wang B."/>
            <person name="Yu K."/>
            <person name="Liang Q."/>
            <person name="Yang W."/>
            <person name="Lou X."/>
            <person name="Chen J."/>
            <person name="Feng M."/>
            <person name="Jian J."/>
            <person name="Zhang X."/>
            <person name="Luo G."/>
            <person name="Jiang Y."/>
            <person name="Liu J."/>
            <person name="Wang Z."/>
            <person name="Sha Y."/>
            <person name="Zhang B."/>
            <person name="Wu H."/>
            <person name="Tang D."/>
            <person name="Shen Q."/>
            <person name="Xue P."/>
            <person name="Zou S."/>
            <person name="Wang X."/>
            <person name="Liu X."/>
            <person name="Wang F."/>
            <person name="Yang Y."/>
            <person name="An X."/>
            <person name="Dong Z."/>
            <person name="Zhang K."/>
            <person name="Zhang X."/>
            <person name="Luo M.C."/>
            <person name="Dvorak J."/>
            <person name="Tong Y."/>
            <person name="Wang J."/>
            <person name="Yang H."/>
            <person name="Li Z."/>
            <person name="Wang D."/>
            <person name="Zhang A."/>
            <person name="Wang J."/>
        </authorList>
    </citation>
    <scope>NUCLEOTIDE SEQUENCE</scope>
    <source>
        <strain evidence="3">cv. G1812</strain>
    </source>
</reference>
<name>A0A8R7QKY7_TRIUA</name>
<reference evidence="2" key="2">
    <citation type="submission" date="2018-03" db="EMBL/GenBank/DDBJ databases">
        <title>The Triticum urartu genome reveals the dynamic nature of wheat genome evolution.</title>
        <authorList>
            <person name="Ling H."/>
            <person name="Ma B."/>
            <person name="Shi X."/>
            <person name="Liu H."/>
            <person name="Dong L."/>
            <person name="Sun H."/>
            <person name="Cao Y."/>
            <person name="Gao Q."/>
            <person name="Zheng S."/>
            <person name="Li Y."/>
            <person name="Yu Y."/>
            <person name="Du H."/>
            <person name="Qi M."/>
            <person name="Li Y."/>
            <person name="Yu H."/>
            <person name="Cui Y."/>
            <person name="Wang N."/>
            <person name="Chen C."/>
            <person name="Wu H."/>
            <person name="Zhao Y."/>
            <person name="Zhang J."/>
            <person name="Li Y."/>
            <person name="Zhou W."/>
            <person name="Zhang B."/>
            <person name="Hu W."/>
            <person name="Eijk M."/>
            <person name="Tang J."/>
            <person name="Witsenboer H."/>
            <person name="Zhao S."/>
            <person name="Li Z."/>
            <person name="Zhang A."/>
            <person name="Wang D."/>
            <person name="Liang C."/>
        </authorList>
    </citation>
    <scope>NUCLEOTIDE SEQUENCE [LARGE SCALE GENOMIC DNA]</scope>
    <source>
        <strain evidence="2">cv. G1812</strain>
    </source>
</reference>
<dbReference type="Proteomes" id="UP000015106">
    <property type="component" value="Chromosome 5"/>
</dbReference>
<dbReference type="Gramene" id="TuG1812G0500004967.01.T02">
    <property type="protein sequence ID" value="TuG1812G0500004967.01.T02.cds342754"/>
    <property type="gene ID" value="TuG1812G0500004967.01"/>
</dbReference>
<evidence type="ECO:0000313" key="2">
    <source>
        <dbReference type="EnsemblPlants" id="TuG1812G0500004967.01.T02.cds342754"/>
    </source>
</evidence>
<evidence type="ECO:0000313" key="3">
    <source>
        <dbReference type="Proteomes" id="UP000015106"/>
    </source>
</evidence>
<protein>
    <submittedName>
        <fullName evidence="2">Uncharacterized protein</fullName>
    </submittedName>
</protein>
<sequence length="141" mass="15064">MKLSLDCRARRRGRAVGGCGGGGEGEGERVAVLRQLRRVHQVGHAAVPVHGRGARRVPPGVPGLRQVPPRRAPGRVPVHGPRPQLLPAALQRHRRPLTVTGRGNRPADQPPTPPTATGDGRILMASRPEMPASQPPFFVVN</sequence>
<feature type="compositionally biased region" description="Low complexity" evidence="1">
    <location>
        <begin position="65"/>
        <end position="83"/>
    </location>
</feature>
<feature type="region of interest" description="Disordered" evidence="1">
    <location>
        <begin position="49"/>
        <end position="141"/>
    </location>
</feature>
<evidence type="ECO:0000256" key="1">
    <source>
        <dbReference type="SAM" id="MobiDB-lite"/>
    </source>
</evidence>
<organism evidence="2 3">
    <name type="scientific">Triticum urartu</name>
    <name type="common">Red wild einkorn</name>
    <name type="synonym">Crithodium urartu</name>
    <dbReference type="NCBI Taxonomy" id="4572"/>
    <lineage>
        <taxon>Eukaryota</taxon>
        <taxon>Viridiplantae</taxon>
        <taxon>Streptophyta</taxon>
        <taxon>Embryophyta</taxon>
        <taxon>Tracheophyta</taxon>
        <taxon>Spermatophyta</taxon>
        <taxon>Magnoliopsida</taxon>
        <taxon>Liliopsida</taxon>
        <taxon>Poales</taxon>
        <taxon>Poaceae</taxon>
        <taxon>BOP clade</taxon>
        <taxon>Pooideae</taxon>
        <taxon>Triticodae</taxon>
        <taxon>Triticeae</taxon>
        <taxon>Triticinae</taxon>
        <taxon>Triticum</taxon>
    </lineage>
</organism>
<reference evidence="2" key="3">
    <citation type="submission" date="2022-06" db="UniProtKB">
        <authorList>
            <consortium name="EnsemblPlants"/>
        </authorList>
    </citation>
    <scope>IDENTIFICATION</scope>
</reference>
<dbReference type="AlphaFoldDB" id="A0A8R7QKY7"/>